<evidence type="ECO:0000256" key="1">
    <source>
        <dbReference type="ARBA" id="ARBA00004651"/>
    </source>
</evidence>
<evidence type="ECO:0000256" key="5">
    <source>
        <dbReference type="ARBA" id="ARBA00023136"/>
    </source>
</evidence>
<keyword evidence="2" id="KW-1003">Cell membrane</keyword>
<gene>
    <name evidence="7" type="ORF">EPD60_05335</name>
</gene>
<reference evidence="7 8" key="1">
    <citation type="submission" date="2019-03" db="EMBL/GenBank/DDBJ databases">
        <authorList>
            <person name="Kim M.K.M."/>
        </authorList>
    </citation>
    <scope>NUCLEOTIDE SEQUENCE [LARGE SCALE GENOMIC DNA]</scope>
    <source>
        <strain evidence="7 8">17J68-12</strain>
    </source>
</reference>
<protein>
    <recommendedName>
        <fullName evidence="6">Sulfatase N-terminal domain-containing protein</fullName>
    </recommendedName>
</protein>
<name>A0A4R1BJZ0_9BACT</name>
<evidence type="ECO:0000313" key="8">
    <source>
        <dbReference type="Proteomes" id="UP000295334"/>
    </source>
</evidence>
<dbReference type="AlphaFoldDB" id="A0A4R1BJZ0"/>
<dbReference type="Proteomes" id="UP000295334">
    <property type="component" value="Unassembled WGS sequence"/>
</dbReference>
<comment type="subcellular location">
    <subcellularLocation>
        <location evidence="1">Cell membrane</location>
        <topology evidence="1">Multi-pass membrane protein</topology>
    </subcellularLocation>
</comment>
<dbReference type="InterPro" id="IPR050448">
    <property type="entry name" value="OpgB/LTA_synthase_biosynth"/>
</dbReference>
<keyword evidence="4" id="KW-1133">Transmembrane helix</keyword>
<comment type="caution">
    <text evidence="7">The sequence shown here is derived from an EMBL/GenBank/DDBJ whole genome shotgun (WGS) entry which is preliminary data.</text>
</comment>
<organism evidence="7 8">
    <name type="scientific">Flaviaesturariibacter flavus</name>
    <dbReference type="NCBI Taxonomy" id="2502780"/>
    <lineage>
        <taxon>Bacteria</taxon>
        <taxon>Pseudomonadati</taxon>
        <taxon>Bacteroidota</taxon>
        <taxon>Chitinophagia</taxon>
        <taxon>Chitinophagales</taxon>
        <taxon>Chitinophagaceae</taxon>
        <taxon>Flaviaestuariibacter</taxon>
    </lineage>
</organism>
<accession>A0A4R1BJZ0</accession>
<evidence type="ECO:0000313" key="7">
    <source>
        <dbReference type="EMBL" id="TCJ17619.1"/>
    </source>
</evidence>
<dbReference type="Pfam" id="PF00884">
    <property type="entry name" value="Sulfatase"/>
    <property type="match status" value="1"/>
</dbReference>
<dbReference type="SUPFAM" id="SSF53649">
    <property type="entry name" value="Alkaline phosphatase-like"/>
    <property type="match status" value="1"/>
</dbReference>
<dbReference type="PANTHER" id="PTHR47371">
    <property type="entry name" value="LIPOTEICHOIC ACID SYNTHASE"/>
    <property type="match status" value="1"/>
</dbReference>
<sequence>MLGAGFDPLVQKSDFAAKDQNSKWGAHDGVVADRILSDLSRQDKPFFITWLTLSSHEPFETPAAPAIRGGDDVHLFLNSLHYTDSVLYRFVRHCQQLPLWDNTIIAIVADHGHPLPETGSRLDNFRIPILLLGAHLQPQTVTQTVSQLDLAATFNPGLRAAGRPLFPFGNDLWAPPGRAFFTFNNGFGYVQDSNWILYDNIGRRPLGQSPGATPAMLRAGQALQQQTFQDYLAK</sequence>
<dbReference type="EMBL" id="SJZI01000008">
    <property type="protein sequence ID" value="TCJ17619.1"/>
    <property type="molecule type" value="Genomic_DNA"/>
</dbReference>
<dbReference type="InterPro" id="IPR017850">
    <property type="entry name" value="Alkaline_phosphatase_core_sf"/>
</dbReference>
<dbReference type="Gene3D" id="3.40.720.10">
    <property type="entry name" value="Alkaline Phosphatase, subunit A"/>
    <property type="match status" value="1"/>
</dbReference>
<proteinExistence type="predicted"/>
<dbReference type="OrthoDB" id="9777768at2"/>
<feature type="domain" description="Sulfatase N-terminal" evidence="6">
    <location>
        <begin position="5"/>
        <end position="154"/>
    </location>
</feature>
<dbReference type="GO" id="GO:0005886">
    <property type="term" value="C:plasma membrane"/>
    <property type="evidence" value="ECO:0007669"/>
    <property type="project" value="UniProtKB-SubCell"/>
</dbReference>
<dbReference type="InterPro" id="IPR000917">
    <property type="entry name" value="Sulfatase_N"/>
</dbReference>
<evidence type="ECO:0000256" key="3">
    <source>
        <dbReference type="ARBA" id="ARBA00022692"/>
    </source>
</evidence>
<keyword evidence="3" id="KW-0812">Transmembrane</keyword>
<evidence type="ECO:0000259" key="6">
    <source>
        <dbReference type="Pfam" id="PF00884"/>
    </source>
</evidence>
<evidence type="ECO:0000256" key="2">
    <source>
        <dbReference type="ARBA" id="ARBA00022475"/>
    </source>
</evidence>
<evidence type="ECO:0000256" key="4">
    <source>
        <dbReference type="ARBA" id="ARBA00022989"/>
    </source>
</evidence>
<keyword evidence="8" id="KW-1185">Reference proteome</keyword>
<keyword evidence="5" id="KW-0472">Membrane</keyword>
<dbReference type="PANTHER" id="PTHR47371:SF3">
    <property type="entry name" value="PHOSPHOGLYCEROL TRANSFERASE I"/>
    <property type="match status" value="1"/>
</dbReference>